<reference evidence="3" key="1">
    <citation type="submission" date="2016-10" db="EMBL/GenBank/DDBJ databases">
        <authorList>
            <person name="Varghese N."/>
            <person name="Submissions S."/>
        </authorList>
    </citation>
    <scope>NUCLEOTIDE SEQUENCE [LARGE SCALE GENOMIC DNA]</scope>
    <source>
        <strain evidence="3">DSM 44654</strain>
    </source>
</reference>
<dbReference type="SUPFAM" id="SSF51182">
    <property type="entry name" value="RmlC-like cupins"/>
    <property type="match status" value="1"/>
</dbReference>
<gene>
    <name evidence="2" type="ORF">SAMN05421837_102474</name>
</gene>
<dbReference type="InterPro" id="IPR014710">
    <property type="entry name" value="RmlC-like_jellyroll"/>
</dbReference>
<feature type="domain" description="Cupin type-2" evidence="1">
    <location>
        <begin position="38"/>
        <end position="100"/>
    </location>
</feature>
<dbReference type="AlphaFoldDB" id="A0A1H5QDI2"/>
<dbReference type="Pfam" id="PF07883">
    <property type="entry name" value="Cupin_2"/>
    <property type="match status" value="1"/>
</dbReference>
<keyword evidence="3" id="KW-1185">Reference proteome</keyword>
<dbReference type="InterPro" id="IPR011051">
    <property type="entry name" value="RmlC_Cupin_sf"/>
</dbReference>
<sequence>MVVIAKEDDLRIGSGRTARFEGEPYGSGVSFFHVHNTEGQGPSAHVHPYSETWVVLAGEALIRTADGEATACRGDVVVVGAGTAHAFRAVGPEPLRMMCIHASPRIEQDFLDDATAAQAGVTF</sequence>
<name>A0A1H5QDI2_9PSEU</name>
<dbReference type="RefSeq" id="WP_086678661.1">
    <property type="nucleotide sequence ID" value="NZ_FNUJ01000002.1"/>
</dbReference>
<dbReference type="OrthoDB" id="3231985at2"/>
<accession>A0A1H5QDI2</accession>
<evidence type="ECO:0000313" key="2">
    <source>
        <dbReference type="EMBL" id="SEF23914.1"/>
    </source>
</evidence>
<dbReference type="Proteomes" id="UP000198878">
    <property type="component" value="Unassembled WGS sequence"/>
</dbReference>
<dbReference type="EMBL" id="FNUJ01000002">
    <property type="protein sequence ID" value="SEF23914.1"/>
    <property type="molecule type" value="Genomic_DNA"/>
</dbReference>
<organism evidence="2 3">
    <name type="scientific">Amycolatopsis pretoriensis</name>
    <dbReference type="NCBI Taxonomy" id="218821"/>
    <lineage>
        <taxon>Bacteria</taxon>
        <taxon>Bacillati</taxon>
        <taxon>Actinomycetota</taxon>
        <taxon>Actinomycetes</taxon>
        <taxon>Pseudonocardiales</taxon>
        <taxon>Pseudonocardiaceae</taxon>
        <taxon>Amycolatopsis</taxon>
    </lineage>
</organism>
<evidence type="ECO:0000259" key="1">
    <source>
        <dbReference type="Pfam" id="PF07883"/>
    </source>
</evidence>
<proteinExistence type="predicted"/>
<dbReference type="InterPro" id="IPR013096">
    <property type="entry name" value="Cupin_2"/>
</dbReference>
<dbReference type="Gene3D" id="2.60.120.10">
    <property type="entry name" value="Jelly Rolls"/>
    <property type="match status" value="1"/>
</dbReference>
<evidence type="ECO:0000313" key="3">
    <source>
        <dbReference type="Proteomes" id="UP000198878"/>
    </source>
</evidence>
<dbReference type="STRING" id="218821.SAMN05421837_102474"/>
<protein>
    <submittedName>
        <fullName evidence="2">Cupin domain-containing protein</fullName>
    </submittedName>
</protein>